<reference evidence="2" key="1">
    <citation type="submission" date="2023-11" db="EMBL/GenBank/DDBJ databases">
        <title>Genome assemblies of two species of porcelain crab, Petrolisthes cinctipes and Petrolisthes manimaculis (Anomura: Porcellanidae).</title>
        <authorList>
            <person name="Angst P."/>
        </authorList>
    </citation>
    <scope>NUCLEOTIDE SEQUENCE</scope>
    <source>
        <strain evidence="2">PB745_02</strain>
        <tissue evidence="2">Gill</tissue>
    </source>
</reference>
<gene>
    <name evidence="2" type="ORF">Pmani_037252</name>
</gene>
<organism evidence="2 3">
    <name type="scientific">Petrolisthes manimaculis</name>
    <dbReference type="NCBI Taxonomy" id="1843537"/>
    <lineage>
        <taxon>Eukaryota</taxon>
        <taxon>Metazoa</taxon>
        <taxon>Ecdysozoa</taxon>
        <taxon>Arthropoda</taxon>
        <taxon>Crustacea</taxon>
        <taxon>Multicrustacea</taxon>
        <taxon>Malacostraca</taxon>
        <taxon>Eumalacostraca</taxon>
        <taxon>Eucarida</taxon>
        <taxon>Decapoda</taxon>
        <taxon>Pleocyemata</taxon>
        <taxon>Anomura</taxon>
        <taxon>Galatheoidea</taxon>
        <taxon>Porcellanidae</taxon>
        <taxon>Petrolisthes</taxon>
    </lineage>
</organism>
<evidence type="ECO:0000313" key="2">
    <source>
        <dbReference type="EMBL" id="KAK4289809.1"/>
    </source>
</evidence>
<name>A0AAE1NGQ1_9EUCA</name>
<keyword evidence="1" id="KW-0812">Transmembrane</keyword>
<dbReference type="EMBL" id="JAWZYT010005719">
    <property type="protein sequence ID" value="KAK4289809.1"/>
    <property type="molecule type" value="Genomic_DNA"/>
</dbReference>
<evidence type="ECO:0000256" key="1">
    <source>
        <dbReference type="SAM" id="Phobius"/>
    </source>
</evidence>
<dbReference type="Proteomes" id="UP001292094">
    <property type="component" value="Unassembled WGS sequence"/>
</dbReference>
<accession>A0AAE1NGQ1</accession>
<comment type="caution">
    <text evidence="2">The sequence shown here is derived from an EMBL/GenBank/DDBJ whole genome shotgun (WGS) entry which is preliminary data.</text>
</comment>
<proteinExistence type="predicted"/>
<evidence type="ECO:0000313" key="3">
    <source>
        <dbReference type="Proteomes" id="UP001292094"/>
    </source>
</evidence>
<keyword evidence="1" id="KW-1133">Transmembrane helix</keyword>
<dbReference type="AlphaFoldDB" id="A0AAE1NGQ1"/>
<keyword evidence="3" id="KW-1185">Reference proteome</keyword>
<sequence>MLPRSDGVVPSSCCCPRVDLLTSCWCWVEVKAEVRSVDKVKKNTSSVTSCVFSSESKLETDVLLLLLSVVTSLLAVMSLLAAVMSLPAVVMSLPAAVMSLPADVTSLPLTFPS</sequence>
<feature type="transmembrane region" description="Helical" evidence="1">
    <location>
        <begin position="62"/>
        <end position="90"/>
    </location>
</feature>
<protein>
    <submittedName>
        <fullName evidence="2">Uncharacterized protein</fullName>
    </submittedName>
</protein>
<keyword evidence="1" id="KW-0472">Membrane</keyword>